<dbReference type="STRING" id="28173.VIBNI_A0657"/>
<gene>
    <name evidence="1" type="ORF">VIBNI_A0657</name>
</gene>
<evidence type="ECO:0000313" key="1">
    <source>
        <dbReference type="EMBL" id="CCO56838.1"/>
    </source>
</evidence>
<dbReference type="AlphaFoldDB" id="U4KDF3"/>
<reference evidence="1 2" key="1">
    <citation type="journal article" date="2013" name="ISME J.">
        <title>Comparative genomics of pathogenic lineages of Vibrio nigripulchritudo identifies virulence-associated traits.</title>
        <authorList>
            <person name="Goudenege D."/>
            <person name="Labreuche Y."/>
            <person name="Krin E."/>
            <person name="Ansquer D."/>
            <person name="Mangenot S."/>
            <person name="Calteau A."/>
            <person name="Medigue C."/>
            <person name="Mazel D."/>
            <person name="Polz M.F."/>
            <person name="Le Roux F."/>
        </authorList>
    </citation>
    <scope>NUCLEOTIDE SEQUENCE [LARGE SCALE GENOMIC DNA]</scope>
    <source>
        <strain evidence="2">SnF1</strain>
    </source>
</reference>
<dbReference type="PATRIC" id="fig|1260221.3.peg.631"/>
<evidence type="ECO:0000313" key="2">
    <source>
        <dbReference type="Proteomes" id="UP000016895"/>
    </source>
</evidence>
<organism evidence="1 2">
    <name type="scientific">Vibrio nigripulchritudo</name>
    <dbReference type="NCBI Taxonomy" id="28173"/>
    <lineage>
        <taxon>Bacteria</taxon>
        <taxon>Pseudomonadati</taxon>
        <taxon>Pseudomonadota</taxon>
        <taxon>Gammaproteobacteria</taxon>
        <taxon>Vibrionales</taxon>
        <taxon>Vibrionaceae</taxon>
        <taxon>Vibrio</taxon>
    </lineage>
</organism>
<dbReference type="KEGG" id="vni:VIBNI_A0657"/>
<dbReference type="EMBL" id="FO203526">
    <property type="protein sequence ID" value="CCO56838.1"/>
    <property type="molecule type" value="Genomic_DNA"/>
</dbReference>
<keyword evidence="2" id="KW-1185">Reference proteome</keyword>
<sequence length="83" mass="9640">MFSMPKCILNKEFLMDGVRLVEIITEISGLVLIPNSDIKRGAFYNMVFLKVVRITERLSFDERISHNQLHFISKDLEKTAILL</sequence>
<name>U4KDF3_9VIBR</name>
<accession>U4KDF3</accession>
<proteinExistence type="predicted"/>
<protein>
    <submittedName>
        <fullName evidence="1">Uncharacterized protein</fullName>
    </submittedName>
</protein>
<dbReference type="Proteomes" id="UP000016895">
    <property type="component" value="Chromosome 1"/>
</dbReference>